<dbReference type="InterPro" id="IPR015943">
    <property type="entry name" value="WD40/YVTN_repeat-like_dom_sf"/>
</dbReference>
<name>A0ABV8M302_9ACTN</name>
<sequence length="437" mass="46927">MAKGRSTASGWLVAGLLVLIILVSTGVWNPFPGIWNWINTSATLADPAPKWQERLGGVPVHVLNGDGTVIVEQRESVEGRSLTTGAHLWQQEADWTALAGSTGRTVVVTGKFLVKGYRVLDPRTGNQLRKNDKAAAVWTFSDAMIDVTCRNSQDCVLTAREPASGDEKWRADLPGVGFVLFADNPDLPGLRPFEVDQADGSIAGPSRMPRYLGFPIDDEIHLVDTRTGEVVNVLKNAKNERVYLAGGRVLHSEAKPISGGCEQHLVARDPNTNRVVWRLDGFNLGTISGAACDQRSEPRGAGSALLATRPDGRQVMLDAADGRQLLVAPAGAKIIASDGVRAVVRSKDGKTLTAYQLGESDALWSRKADPKASVAVTRTHIVVFDRKPDRIRVLAPDSGQPVVEAASDAKVLTLLPQGLLLGDRRDLGLLAFPSVQP</sequence>
<feature type="domain" description="Pyrrolo-quinoline quinone repeat" evidence="1">
    <location>
        <begin position="263"/>
        <end position="403"/>
    </location>
</feature>
<keyword evidence="3" id="KW-1185">Reference proteome</keyword>
<dbReference type="InterPro" id="IPR002372">
    <property type="entry name" value="PQQ_rpt_dom"/>
</dbReference>
<dbReference type="InterPro" id="IPR011047">
    <property type="entry name" value="Quinoprotein_ADH-like_sf"/>
</dbReference>
<dbReference type="EMBL" id="JBHSAY010000031">
    <property type="protein sequence ID" value="MFC4136484.1"/>
    <property type="molecule type" value="Genomic_DNA"/>
</dbReference>
<comment type="caution">
    <text evidence="2">The sequence shown here is derived from an EMBL/GenBank/DDBJ whole genome shotgun (WGS) entry which is preliminary data.</text>
</comment>
<dbReference type="RefSeq" id="WP_253758666.1">
    <property type="nucleotide sequence ID" value="NZ_JAMZDZ010000001.1"/>
</dbReference>
<dbReference type="Pfam" id="PF13360">
    <property type="entry name" value="PQQ_2"/>
    <property type="match status" value="1"/>
</dbReference>
<organism evidence="2 3">
    <name type="scientific">Hamadaea flava</name>
    <dbReference type="NCBI Taxonomy" id="1742688"/>
    <lineage>
        <taxon>Bacteria</taxon>
        <taxon>Bacillati</taxon>
        <taxon>Actinomycetota</taxon>
        <taxon>Actinomycetes</taxon>
        <taxon>Micromonosporales</taxon>
        <taxon>Micromonosporaceae</taxon>
        <taxon>Hamadaea</taxon>
    </lineage>
</organism>
<evidence type="ECO:0000259" key="1">
    <source>
        <dbReference type="Pfam" id="PF13360"/>
    </source>
</evidence>
<reference evidence="3" key="1">
    <citation type="journal article" date="2019" name="Int. J. Syst. Evol. Microbiol.">
        <title>The Global Catalogue of Microorganisms (GCM) 10K type strain sequencing project: providing services to taxonomists for standard genome sequencing and annotation.</title>
        <authorList>
            <consortium name="The Broad Institute Genomics Platform"/>
            <consortium name="The Broad Institute Genome Sequencing Center for Infectious Disease"/>
            <person name="Wu L."/>
            <person name="Ma J."/>
        </authorList>
    </citation>
    <scope>NUCLEOTIDE SEQUENCE [LARGE SCALE GENOMIC DNA]</scope>
    <source>
        <strain evidence="3">CGMCC 4.7289</strain>
    </source>
</reference>
<dbReference type="SUPFAM" id="SSF50998">
    <property type="entry name" value="Quinoprotein alcohol dehydrogenase-like"/>
    <property type="match status" value="1"/>
</dbReference>
<gene>
    <name evidence="2" type="ORF">ACFOZ4_38245</name>
</gene>
<dbReference type="Gene3D" id="2.130.10.10">
    <property type="entry name" value="YVTN repeat-like/Quinoprotein amine dehydrogenase"/>
    <property type="match status" value="1"/>
</dbReference>
<proteinExistence type="predicted"/>
<accession>A0ABV8M302</accession>
<protein>
    <submittedName>
        <fullName evidence="2">PQQ-binding-like beta-propeller repeat protein</fullName>
    </submittedName>
</protein>
<evidence type="ECO:0000313" key="3">
    <source>
        <dbReference type="Proteomes" id="UP001595816"/>
    </source>
</evidence>
<dbReference type="Proteomes" id="UP001595816">
    <property type="component" value="Unassembled WGS sequence"/>
</dbReference>
<evidence type="ECO:0000313" key="2">
    <source>
        <dbReference type="EMBL" id="MFC4136484.1"/>
    </source>
</evidence>